<comment type="caution">
    <text evidence="10">The sequence shown here is derived from an EMBL/GenBank/DDBJ whole genome shotgun (WGS) entry which is preliminary data.</text>
</comment>
<dbReference type="PANTHER" id="PTHR47642">
    <property type="entry name" value="ATP-DEPENDENT DNA HELICASE"/>
    <property type="match status" value="1"/>
</dbReference>
<dbReference type="STRING" id="106004.A0A1Y2DX88"/>
<keyword evidence="1" id="KW-0547">Nucleotide-binding</keyword>
<evidence type="ECO:0000313" key="11">
    <source>
        <dbReference type="Proteomes" id="UP000193467"/>
    </source>
</evidence>
<sequence>MTPGCGLEWRAVTFAFETETWAECNFKVMELTKVFRQRDPEFVTMLEKFRRGHCDEESVALLQGCGTALSNAGSIKPTNLYPLRDAVARENAQEYKKLKDKAYTFEADDAFRGLRGKDQMKTRLNLKKGAQVLLLANLDVKLGLVNGSRGVIVDWVRKGEEPLEHESLAGVRNAAEQSRNRGRGGFGSEEWRETAAADFMDKQLEAYLPVVFFAVGITRVVQPHTWCIDIDRENSVARTQIPLALAWSVILTRARLPLIAIAVLTSLFRM</sequence>
<feature type="domain" description="DNA helicase Pif1-like 2B" evidence="9">
    <location>
        <begin position="123"/>
        <end position="153"/>
    </location>
</feature>
<protein>
    <recommendedName>
        <fullName evidence="9">DNA helicase Pif1-like 2B domain-containing protein</fullName>
    </recommendedName>
</protein>
<dbReference type="InParanoid" id="A0A1Y2DX88"/>
<keyword evidence="4" id="KW-0347">Helicase</keyword>
<keyword evidence="2" id="KW-0227">DNA damage</keyword>
<keyword evidence="8" id="KW-0413">Isomerase</keyword>
<evidence type="ECO:0000256" key="2">
    <source>
        <dbReference type="ARBA" id="ARBA00022763"/>
    </source>
</evidence>
<evidence type="ECO:0000256" key="4">
    <source>
        <dbReference type="ARBA" id="ARBA00022806"/>
    </source>
</evidence>
<evidence type="ECO:0000256" key="8">
    <source>
        <dbReference type="ARBA" id="ARBA00023235"/>
    </source>
</evidence>
<dbReference type="SUPFAM" id="SSF52540">
    <property type="entry name" value="P-loop containing nucleoside triphosphate hydrolases"/>
    <property type="match status" value="1"/>
</dbReference>
<name>A0A1Y2DX88_9BASI</name>
<dbReference type="EMBL" id="MCGR01000067">
    <property type="protein sequence ID" value="ORY63819.1"/>
    <property type="molecule type" value="Genomic_DNA"/>
</dbReference>
<dbReference type="AlphaFoldDB" id="A0A1Y2DX88"/>
<keyword evidence="11" id="KW-1185">Reference proteome</keyword>
<dbReference type="InterPro" id="IPR049163">
    <property type="entry name" value="Pif1-like_2B_dom"/>
</dbReference>
<evidence type="ECO:0000313" key="10">
    <source>
        <dbReference type="EMBL" id="ORY63819.1"/>
    </source>
</evidence>
<keyword evidence="6" id="KW-0238">DNA-binding</keyword>
<keyword evidence="3" id="KW-0378">Hydrolase</keyword>
<dbReference type="OrthoDB" id="432234at2759"/>
<proteinExistence type="predicted"/>
<gene>
    <name evidence="10" type="ORF">BCR35DRAFT_187160</name>
</gene>
<dbReference type="InterPro" id="IPR051055">
    <property type="entry name" value="PIF1_helicase"/>
</dbReference>
<dbReference type="Proteomes" id="UP000193467">
    <property type="component" value="Unassembled WGS sequence"/>
</dbReference>
<evidence type="ECO:0000256" key="5">
    <source>
        <dbReference type="ARBA" id="ARBA00022840"/>
    </source>
</evidence>
<accession>A0A1Y2DX88</accession>
<dbReference type="InterPro" id="IPR027417">
    <property type="entry name" value="P-loop_NTPase"/>
</dbReference>
<evidence type="ECO:0000256" key="7">
    <source>
        <dbReference type="ARBA" id="ARBA00023204"/>
    </source>
</evidence>
<evidence type="ECO:0000256" key="6">
    <source>
        <dbReference type="ARBA" id="ARBA00023125"/>
    </source>
</evidence>
<evidence type="ECO:0000259" key="9">
    <source>
        <dbReference type="Pfam" id="PF21530"/>
    </source>
</evidence>
<dbReference type="Pfam" id="PF21530">
    <property type="entry name" value="Pif1_2B_dom"/>
    <property type="match status" value="1"/>
</dbReference>
<evidence type="ECO:0000256" key="3">
    <source>
        <dbReference type="ARBA" id="ARBA00022801"/>
    </source>
</evidence>
<evidence type="ECO:0000256" key="1">
    <source>
        <dbReference type="ARBA" id="ARBA00022741"/>
    </source>
</evidence>
<reference evidence="10 11" key="1">
    <citation type="submission" date="2016-07" db="EMBL/GenBank/DDBJ databases">
        <title>Pervasive Adenine N6-methylation of Active Genes in Fungi.</title>
        <authorList>
            <consortium name="DOE Joint Genome Institute"/>
            <person name="Mondo S.J."/>
            <person name="Dannebaum R.O."/>
            <person name="Kuo R.C."/>
            <person name="Labutti K."/>
            <person name="Haridas S."/>
            <person name="Kuo A."/>
            <person name="Salamov A."/>
            <person name="Ahrendt S.R."/>
            <person name="Lipzen A."/>
            <person name="Sullivan W."/>
            <person name="Andreopoulos W.B."/>
            <person name="Clum A."/>
            <person name="Lindquist E."/>
            <person name="Daum C."/>
            <person name="Ramamoorthy G.K."/>
            <person name="Gryganskyi A."/>
            <person name="Culley D."/>
            <person name="Magnuson J.K."/>
            <person name="James T.Y."/>
            <person name="O'Malley M.A."/>
            <person name="Stajich J.E."/>
            <person name="Spatafora J.W."/>
            <person name="Visel A."/>
            <person name="Grigoriev I.V."/>
        </authorList>
    </citation>
    <scope>NUCLEOTIDE SEQUENCE [LARGE SCALE GENOMIC DNA]</scope>
    <source>
        <strain evidence="10 11">62-1032</strain>
    </source>
</reference>
<dbReference type="PANTHER" id="PTHR47642:SF5">
    <property type="entry name" value="ATP-DEPENDENT DNA HELICASE"/>
    <property type="match status" value="1"/>
</dbReference>
<organism evidence="10 11">
    <name type="scientific">Leucosporidium creatinivorum</name>
    <dbReference type="NCBI Taxonomy" id="106004"/>
    <lineage>
        <taxon>Eukaryota</taxon>
        <taxon>Fungi</taxon>
        <taxon>Dikarya</taxon>
        <taxon>Basidiomycota</taxon>
        <taxon>Pucciniomycotina</taxon>
        <taxon>Microbotryomycetes</taxon>
        <taxon>Leucosporidiales</taxon>
        <taxon>Leucosporidium</taxon>
    </lineage>
</organism>
<keyword evidence="5" id="KW-0067">ATP-binding</keyword>
<keyword evidence="7" id="KW-0234">DNA repair</keyword>